<gene>
    <name evidence="1" type="ORF">PsYK624_012440</name>
</gene>
<dbReference type="GO" id="GO:0140053">
    <property type="term" value="P:mitochondrial gene expression"/>
    <property type="evidence" value="ECO:0007669"/>
    <property type="project" value="TreeGrafter"/>
</dbReference>
<dbReference type="InterPro" id="IPR011990">
    <property type="entry name" value="TPR-like_helical_dom_sf"/>
</dbReference>
<organism evidence="1 2">
    <name type="scientific">Phanerochaete sordida</name>
    <dbReference type="NCBI Taxonomy" id="48140"/>
    <lineage>
        <taxon>Eukaryota</taxon>
        <taxon>Fungi</taxon>
        <taxon>Dikarya</taxon>
        <taxon>Basidiomycota</taxon>
        <taxon>Agaricomycotina</taxon>
        <taxon>Agaricomycetes</taxon>
        <taxon>Polyporales</taxon>
        <taxon>Phanerochaetaceae</taxon>
        <taxon>Phanerochaete</taxon>
    </lineage>
</organism>
<evidence type="ECO:0000313" key="2">
    <source>
        <dbReference type="Proteomes" id="UP000703269"/>
    </source>
</evidence>
<name>A0A9P3L7K5_9APHY</name>
<proteinExistence type="predicted"/>
<protein>
    <recommendedName>
        <fullName evidence="3">Pentacotripeptide-repeat region of PRORP domain-containing protein</fullName>
    </recommendedName>
</protein>
<accession>A0A9P3L7K5</accession>
<comment type="caution">
    <text evidence="1">The sequence shown here is derived from an EMBL/GenBank/DDBJ whole genome shotgun (WGS) entry which is preliminary data.</text>
</comment>
<dbReference type="PANTHER" id="PTHR47938">
    <property type="entry name" value="RESPIRATORY COMPLEX I CHAPERONE (CIA84), PUTATIVE (AFU_ORTHOLOGUE AFUA_2G06020)-RELATED"/>
    <property type="match status" value="1"/>
</dbReference>
<dbReference type="GO" id="GO:0003729">
    <property type="term" value="F:mRNA binding"/>
    <property type="evidence" value="ECO:0007669"/>
    <property type="project" value="TreeGrafter"/>
</dbReference>
<dbReference type="OrthoDB" id="185373at2759"/>
<dbReference type="Proteomes" id="UP000703269">
    <property type="component" value="Unassembled WGS sequence"/>
</dbReference>
<dbReference type="PANTHER" id="PTHR47938:SF35">
    <property type="entry name" value="PENTATRICOPEPTIDE REPEAT-CONTAINING PROTEIN 4, MITOCHONDRIAL-RELATED"/>
    <property type="match status" value="1"/>
</dbReference>
<reference evidence="1 2" key="1">
    <citation type="submission" date="2021-08" db="EMBL/GenBank/DDBJ databases">
        <title>Draft Genome Sequence of Phanerochaete sordida strain YK-624.</title>
        <authorList>
            <person name="Mori T."/>
            <person name="Dohra H."/>
            <person name="Suzuki T."/>
            <person name="Kawagishi H."/>
            <person name="Hirai H."/>
        </authorList>
    </citation>
    <scope>NUCLEOTIDE SEQUENCE [LARGE SCALE GENOMIC DNA]</scope>
    <source>
        <strain evidence="1 2">YK-624</strain>
    </source>
</reference>
<dbReference type="AlphaFoldDB" id="A0A9P3L7K5"/>
<sequence length="408" mass="45972">MDPELWAVYISGLIRTRRGETSAHNIWAGITTLLHPIPTCVWVAAITAFTSIGRYDRAEATWNMLQGVVRWPGPEAYSAYIASLFGENRTKDALHLFDKFKGRVGKEPYPAEDPSVLSVFHTVLDRLLRVDLTQPARAIFDRMATHGPRPTVETYNIFMRYFAKQRDLKSISATFAELSASGIAVDTSTAAVLLAALYPAREDAVALVFALLKQHHIVLDLDNSLTLLKHLTELARDDAFEAAIGVLEHLERDLQFTPPTELAYLVVLCAIERCAALHPARTRVLRAKMLRKMRASGRNPSRSATATMDLVKACLANPRKEAVQSAVLYYQKFSEYRQTFSPELVIIILHDLRRRGEWDIADTILKDLGDMQERYANYPALSREIGFVKNRVSRQSELDAEEDTLDLD</sequence>
<dbReference type="EMBL" id="BPQB01000002">
    <property type="protein sequence ID" value="GJE85166.1"/>
    <property type="molecule type" value="Genomic_DNA"/>
</dbReference>
<dbReference type="Gene3D" id="1.25.40.10">
    <property type="entry name" value="Tetratricopeptide repeat domain"/>
    <property type="match status" value="1"/>
</dbReference>
<evidence type="ECO:0008006" key="3">
    <source>
        <dbReference type="Google" id="ProtNLM"/>
    </source>
</evidence>
<dbReference type="GO" id="GO:0005739">
    <property type="term" value="C:mitochondrion"/>
    <property type="evidence" value="ECO:0007669"/>
    <property type="project" value="TreeGrafter"/>
</dbReference>
<evidence type="ECO:0000313" key="1">
    <source>
        <dbReference type="EMBL" id="GJE85166.1"/>
    </source>
</evidence>
<keyword evidence="2" id="KW-1185">Reference proteome</keyword>